<dbReference type="PANTHER" id="PTHR31860:SF4">
    <property type="entry name" value="OS02G0637800 PROTEIN"/>
    <property type="match status" value="1"/>
</dbReference>
<accession>A0A9Q0CY77</accession>
<keyword evidence="3" id="KW-1185">Reference proteome</keyword>
<evidence type="ECO:0000313" key="2">
    <source>
        <dbReference type="EMBL" id="KAJ1702093.1"/>
    </source>
</evidence>
<comment type="caution">
    <text evidence="2">The sequence shown here is derived from an EMBL/GenBank/DDBJ whole genome shotgun (WGS) entry which is preliminary data.</text>
</comment>
<dbReference type="EMBL" id="JAMQYH010000001">
    <property type="protein sequence ID" value="KAJ1702093.1"/>
    <property type="molecule type" value="Genomic_DNA"/>
</dbReference>
<dbReference type="InterPro" id="IPR006927">
    <property type="entry name" value="DUF639"/>
</dbReference>
<organism evidence="2 3">
    <name type="scientific">Rhynchospora breviuscula</name>
    <dbReference type="NCBI Taxonomy" id="2022672"/>
    <lineage>
        <taxon>Eukaryota</taxon>
        <taxon>Viridiplantae</taxon>
        <taxon>Streptophyta</taxon>
        <taxon>Embryophyta</taxon>
        <taxon>Tracheophyta</taxon>
        <taxon>Spermatophyta</taxon>
        <taxon>Magnoliopsida</taxon>
        <taxon>Liliopsida</taxon>
        <taxon>Poales</taxon>
        <taxon>Cyperaceae</taxon>
        <taxon>Cyperoideae</taxon>
        <taxon>Rhynchosporeae</taxon>
        <taxon>Rhynchospora</taxon>
    </lineage>
</organism>
<dbReference type="AlphaFoldDB" id="A0A9Q0CY77"/>
<gene>
    <name evidence="2" type="ORF">LUZ63_001872</name>
</gene>
<evidence type="ECO:0000313" key="3">
    <source>
        <dbReference type="Proteomes" id="UP001151287"/>
    </source>
</evidence>
<proteinExistence type="predicted"/>
<reference evidence="2" key="1">
    <citation type="journal article" date="2022" name="Cell">
        <title>Repeat-based holocentromeres influence genome architecture and karyotype evolution.</title>
        <authorList>
            <person name="Hofstatter P.G."/>
            <person name="Thangavel G."/>
            <person name="Lux T."/>
            <person name="Neumann P."/>
            <person name="Vondrak T."/>
            <person name="Novak P."/>
            <person name="Zhang M."/>
            <person name="Costa L."/>
            <person name="Castellani M."/>
            <person name="Scott A."/>
            <person name="Toegelov H."/>
            <person name="Fuchs J."/>
            <person name="Mata-Sucre Y."/>
            <person name="Dias Y."/>
            <person name="Vanzela A.L.L."/>
            <person name="Huettel B."/>
            <person name="Almeida C.C.S."/>
            <person name="Simkova H."/>
            <person name="Souza G."/>
            <person name="Pedrosa-Harand A."/>
            <person name="Macas J."/>
            <person name="Mayer K.F.X."/>
            <person name="Houben A."/>
            <person name="Marques A."/>
        </authorList>
    </citation>
    <scope>NUCLEOTIDE SEQUENCE</scope>
    <source>
        <strain evidence="2">RhyBre1mFocal</strain>
    </source>
</reference>
<dbReference type="PANTHER" id="PTHR31860">
    <property type="entry name" value="HEAT-INDUCIBLE TRANSCRIPTION REPRESSOR (DUF639)-RELATED"/>
    <property type="match status" value="1"/>
</dbReference>
<feature type="transmembrane region" description="Helical" evidence="1">
    <location>
        <begin position="552"/>
        <end position="570"/>
    </location>
</feature>
<keyword evidence="1" id="KW-0812">Transmembrane</keyword>
<dbReference type="Pfam" id="PF04842">
    <property type="entry name" value="DUF639"/>
    <property type="match status" value="1"/>
</dbReference>
<dbReference type="OrthoDB" id="742491at2759"/>
<name>A0A9Q0CY77_9POAL</name>
<protein>
    <submittedName>
        <fullName evidence="2">Uncharacterized protein</fullName>
    </submittedName>
</protein>
<sequence length="706" mass="80409">MSGLEMESYSKPKRSIGVFERLSKDKPLKSFLSSIGRRRSPESDTSADDFSCVSDLSPVAKSVVSRCARILELSAAQIEKDFQTDLPDYPKQRSLYAREYLQYCCHKTLHVLINRHSYLSDKDFRSLTYDMMLAWEDHSTENQLLPNEKAQSNSLKVEDQNDASLFYEDSTALAVQVDTKKTVGLRAFSKIAPCSPFIADFVTINNIFDMLTASSTGSLHFLIYDKYLKALDKILISAKNYMSSQFAIRLNLSDGEIILAVEGNTPLNPVLKHEGITAWPGRLTITTHALYFESLRIGKNNARLVKYDLSGDLKQVVKRELTGPLGARLFDRAVMYSSTSLKEPVYFEFPELRGHSRRDYCSEIIHEILQAHIFIRQFNLEETERGEALSKATISIFRYIAIREALHTIPSNLKTTLPFNLANRLPREEVILEALFDYFKACPSPFYLHALGKLGFTSERSIDSCLCCFGLPKSLETALEESFDDSEKTKAASATVDLVKAEGLDANITMVKELMFPVIKSGKVIFSIINWDDPWKSTLFLVLVLYLIQRGWFYYIVPIFFIFCAAYLMWHKLQSKGESLDALKIQVPSSKNPVEQIIILQDSISRVDDIVKEVNITLLKLRALLFVGVPKATEMVVLALFVLAGLLIFIPIEHLMLFQVVETLTREMPLRKKSTDKVRRRFRDWWARIPVAPVQITRLNKDQKNS</sequence>
<feature type="transmembrane region" description="Helical" evidence="1">
    <location>
        <begin position="632"/>
        <end position="652"/>
    </location>
</feature>
<keyword evidence="1" id="KW-1133">Transmembrane helix</keyword>
<evidence type="ECO:0000256" key="1">
    <source>
        <dbReference type="SAM" id="Phobius"/>
    </source>
</evidence>
<keyword evidence="1" id="KW-0472">Membrane</keyword>
<dbReference type="Proteomes" id="UP001151287">
    <property type="component" value="Unassembled WGS sequence"/>
</dbReference>